<keyword evidence="1" id="KW-1133">Transmembrane helix</keyword>
<keyword evidence="3" id="KW-1185">Reference proteome</keyword>
<name>A0ABT9JDZ4_9RHOB</name>
<reference evidence="2 3" key="1">
    <citation type="submission" date="2023-08" db="EMBL/GenBank/DDBJ databases">
        <authorList>
            <person name="Park J.-S."/>
        </authorList>
    </citation>
    <scope>NUCLEOTIDE SEQUENCE [LARGE SCALE GENOMIC DNA]</scope>
    <source>
        <strain evidence="2 3">2205BS29-5</strain>
    </source>
</reference>
<organism evidence="2 3">
    <name type="scientific">Paracoccus spongiarum</name>
    <dbReference type="NCBI Taxonomy" id="3064387"/>
    <lineage>
        <taxon>Bacteria</taxon>
        <taxon>Pseudomonadati</taxon>
        <taxon>Pseudomonadota</taxon>
        <taxon>Alphaproteobacteria</taxon>
        <taxon>Rhodobacterales</taxon>
        <taxon>Paracoccaceae</taxon>
        <taxon>Paracoccus</taxon>
    </lineage>
</organism>
<feature type="transmembrane region" description="Helical" evidence="1">
    <location>
        <begin position="42"/>
        <end position="61"/>
    </location>
</feature>
<proteinExistence type="predicted"/>
<dbReference type="RefSeq" id="WP_305963749.1">
    <property type="nucleotide sequence ID" value="NZ_JAVAMQ010000010.1"/>
</dbReference>
<evidence type="ECO:0000256" key="1">
    <source>
        <dbReference type="SAM" id="Phobius"/>
    </source>
</evidence>
<dbReference type="EMBL" id="JAVAMQ010000010">
    <property type="protein sequence ID" value="MDP5307909.1"/>
    <property type="molecule type" value="Genomic_DNA"/>
</dbReference>
<sequence>MSRARRNLRQLWRRSARRPDPTPPAQIDPIARIDALTATGRTNWLALLAYLAFALVTTLGVEDVDFFVDSRQTQLPLVNVSIPTFSFFVFAPILGAALYAYLHLHVRKVTEALPEAPPGPPRLDERIKPWLLNDFVLRQRRVQQRSLASNLSGRPLLSSSLSPRR</sequence>
<accession>A0ABT9JDZ4</accession>
<dbReference type="Proteomes" id="UP001224997">
    <property type="component" value="Unassembled WGS sequence"/>
</dbReference>
<gene>
    <name evidence="2" type="ORF">Q5Y72_12510</name>
</gene>
<protein>
    <submittedName>
        <fullName evidence="2">Uncharacterized protein</fullName>
    </submittedName>
</protein>
<feature type="transmembrane region" description="Helical" evidence="1">
    <location>
        <begin position="81"/>
        <end position="102"/>
    </location>
</feature>
<evidence type="ECO:0000313" key="2">
    <source>
        <dbReference type="EMBL" id="MDP5307909.1"/>
    </source>
</evidence>
<keyword evidence="1" id="KW-0472">Membrane</keyword>
<evidence type="ECO:0000313" key="3">
    <source>
        <dbReference type="Proteomes" id="UP001224997"/>
    </source>
</evidence>
<keyword evidence="1" id="KW-0812">Transmembrane</keyword>
<comment type="caution">
    <text evidence="2">The sequence shown here is derived from an EMBL/GenBank/DDBJ whole genome shotgun (WGS) entry which is preliminary data.</text>
</comment>